<gene>
    <name evidence="1" type="ORF">Hokovirus_2_243</name>
</gene>
<accession>A0A1V0SG53</accession>
<proteinExistence type="predicted"/>
<reference evidence="1" key="1">
    <citation type="journal article" date="2017" name="Science">
        <title>Giant viruses with an expanded complement of translation system components.</title>
        <authorList>
            <person name="Schulz F."/>
            <person name="Yutin N."/>
            <person name="Ivanova N.N."/>
            <person name="Ortega D.R."/>
            <person name="Lee T.K."/>
            <person name="Vierheilig J."/>
            <person name="Daims H."/>
            <person name="Horn M."/>
            <person name="Wagner M."/>
            <person name="Jensen G.J."/>
            <person name="Kyrpides N.C."/>
            <person name="Koonin E.V."/>
            <person name="Woyke T."/>
        </authorList>
    </citation>
    <scope>NUCLEOTIDE SEQUENCE</scope>
    <source>
        <strain evidence="1">HKV1</strain>
    </source>
</reference>
<dbReference type="Gene3D" id="3.40.50.150">
    <property type="entry name" value="Vaccinia Virus protein VP39"/>
    <property type="match status" value="1"/>
</dbReference>
<evidence type="ECO:0000313" key="1">
    <source>
        <dbReference type="EMBL" id="ARF10716.1"/>
    </source>
</evidence>
<sequence length="605" mass="71482">MLNDILINNNFLESNFSKLDNITYFDINDKYITEAIRLHFIKNINNIYLYFDIKSLKDTLCFTKLKIQKQNIDKLTTILSYPFDKFNNKNSNNDNKENNNNNDLEIYLHFLNKVHDDAIIATETNINILLNKQSLEFILHKNFTRFNTFHKLNKYDLSKNDIIFGDVLLHFLGIVPFIRQINVLRYNESLEPLDNLNSLNMCIIDESSKSITSNNIKCEYDYFTILWPKLLNINNLKTIIYDPEYHAYYENYKIITLDLFIKLLQNILIPKSFANIHMFNKYNNNQISLPLCFPNLYIIDDEVKINTKEAIKLQLIEINNYLSSYSEKSINIPMCSELPHEIYFSKPERNIYTNGIIKYHNNVVNFYMSKFLDKYKLLDVGAGPLRQILFYEKIGIKKLIAIEPSQASIETGLEKYKNECKFIDLVMIPGFGEEDWELPKYKQVLINKPYKSILFKFTIHYMLSNLDQLLLNLNNVSIKGTKVMVTCLNGDIVLNKLEQYGKYEIKNDGQVLYGLYNYEDIQNTEFYKKVMVYFKGVYGVESGSIEFVVSIDYLIKKFKEYSFKLVLNENFMQINFPKLVNIRKDYNKAQKLVSELHNIIIFERF</sequence>
<dbReference type="EMBL" id="KY684104">
    <property type="protein sequence ID" value="ARF10716.1"/>
    <property type="molecule type" value="Genomic_DNA"/>
</dbReference>
<organism evidence="1">
    <name type="scientific">Hokovirus HKV1</name>
    <dbReference type="NCBI Taxonomy" id="1977638"/>
    <lineage>
        <taxon>Viruses</taxon>
        <taxon>Varidnaviria</taxon>
        <taxon>Bamfordvirae</taxon>
        <taxon>Nucleocytoviricota</taxon>
        <taxon>Megaviricetes</taxon>
        <taxon>Imitervirales</taxon>
        <taxon>Mimiviridae</taxon>
        <taxon>Klosneuvirinae</taxon>
        <taxon>Hokovirus</taxon>
    </lineage>
</organism>
<dbReference type="InterPro" id="IPR029063">
    <property type="entry name" value="SAM-dependent_MTases_sf"/>
</dbReference>
<name>A0A1V0SG53_9VIRU</name>
<dbReference type="SUPFAM" id="SSF53335">
    <property type="entry name" value="S-adenosyl-L-methionine-dependent methyltransferases"/>
    <property type="match status" value="1"/>
</dbReference>
<protein>
    <submittedName>
        <fullName evidence="1">mRNA capping enzyme</fullName>
    </submittedName>
</protein>